<sequence length="1157" mass="128462">MGSNQSRPSDAAINEKLRERLQALTLNDERAMSEKDGFVHVAGDAPPKYSPLSRQNRLALLALSSNPATAVLSSRAATISDTHQFNIKIPTEGSPITNQASSGRCWLFASTNVFRIAIMKKYKLDSFQLSQAYLFYWDKMEKANYFLENILETTSEAVDSRLIQALMASPVGDGGQWDMVANLVDKYGLVPHSLYPDSFNASNSRVMDTLITTKLREDAIRLRSIASSNTSHDVNQANIAAEKATMMREIHLILTLMLGPPPVPEKAFTWEFYDRDGNAQTVKTRPVDFAKQLSDSKVVRALSGTDVHQLFSLVNDPRNPYNRLLSVKRLGNVWEGRPVTYVNTDMTTIKDACIAMLKRGMPVFFGSDVGKYSDSSKGIMDTDLFEYELGFNIKLGMSKAERLQTGESQMTHAMVLTAVHVIDGGSGSERGELDDPKGPRAKAEDARALGPYGCFGRAHHASDYKDDGTNILLDANENAYGPGLALNEDGKLSGANVNGTSDSSASIDVDLLGLNRYPDPHQADLKQLLCNLRNTHTHTTKKIGPEHLFVGVGSDEAIDALIRAFCAPGKEKILTCPPTYGMYSVSAQVNDVSLVKVPLQLPSFDLDVPSIQRALTSDPSIKLAYLCSPGNPTGKLLKKEDVQAILETDWNGVVVLDEAYIDFAPEGASMAEWVAEWPNLVVMQTLSKAFGLAGIRLGAAFADPAIARILNSMKAPYNISNPTSQLAQAALSPKHLSIMNRNKDLIVKQRERLIKELPKVPGVGQLHGGTESNFLLYQMLDKPNGKPSNEVALAVYEGLAEDKGVVVRFRGKEYGCEGCLRVTVGTEDECTRFLQEVKSMLQGIYEKKGQVGGKGEEQKEEEASAWHASLAQSAPALSGFFVPRLLTSAFRPPRLAGAKSESLRFCTSSTSNVNDPTNTRTRQSESPIRTKRSIERIPHRAIETTAHAILTAAQMGALKYVEELQKKKQSDMMRFLMRVRCWELRQLKVIHRASRPSRPDKARRLGYKAKQGYVIYRVRVRRGGRKRPAPKGATYGKPTNQGINQLKYQRSLKSTAEERVGRRCANLRVLNSYWINQDSTYKYYEVILVDPQHKAIRRDARINWIANPVHKHRESRGLTATGKKSRGLGRGHKYNNTTAGRRKTWKRHNTLSLWRYR</sequence>
<accession>A0ACC2IU35</accession>
<proteinExistence type="predicted"/>
<comment type="caution">
    <text evidence="1">The sequence shown here is derived from an EMBL/GenBank/DDBJ whole genome shotgun (WGS) entry which is preliminary data.</text>
</comment>
<reference evidence="1" key="1">
    <citation type="submission" date="2022-11" db="EMBL/GenBank/DDBJ databases">
        <title>Genome Sequence of Boeremia exigua.</title>
        <authorList>
            <person name="Buettner E."/>
        </authorList>
    </citation>
    <scope>NUCLEOTIDE SEQUENCE</scope>
    <source>
        <strain evidence="1">CU02</strain>
    </source>
</reference>
<evidence type="ECO:0000313" key="2">
    <source>
        <dbReference type="Proteomes" id="UP001153331"/>
    </source>
</evidence>
<keyword evidence="2" id="KW-1185">Reference proteome</keyword>
<name>A0ACC2IU35_9PLEO</name>
<dbReference type="Proteomes" id="UP001153331">
    <property type="component" value="Unassembled WGS sequence"/>
</dbReference>
<organism evidence="1 2">
    <name type="scientific">Boeremia exigua</name>
    <dbReference type="NCBI Taxonomy" id="749465"/>
    <lineage>
        <taxon>Eukaryota</taxon>
        <taxon>Fungi</taxon>
        <taxon>Dikarya</taxon>
        <taxon>Ascomycota</taxon>
        <taxon>Pezizomycotina</taxon>
        <taxon>Dothideomycetes</taxon>
        <taxon>Pleosporomycetidae</taxon>
        <taxon>Pleosporales</taxon>
        <taxon>Pleosporineae</taxon>
        <taxon>Didymellaceae</taxon>
        <taxon>Boeremia</taxon>
    </lineage>
</organism>
<gene>
    <name evidence="1" type="ORF">OPT61_g472</name>
</gene>
<evidence type="ECO:0000313" key="1">
    <source>
        <dbReference type="EMBL" id="KAJ8118569.1"/>
    </source>
</evidence>
<protein>
    <submittedName>
        <fullName evidence="1">Uncharacterized protein</fullName>
    </submittedName>
</protein>
<dbReference type="EMBL" id="JAPHNI010000015">
    <property type="protein sequence ID" value="KAJ8118569.1"/>
    <property type="molecule type" value="Genomic_DNA"/>
</dbReference>